<comment type="caution">
    <text evidence="4">Lacks conserved residue(s) required for the propagation of feature annotation.</text>
</comment>
<evidence type="ECO:0000256" key="1">
    <source>
        <dbReference type="ARBA" id="ARBA00022603"/>
    </source>
</evidence>
<evidence type="ECO:0000313" key="6">
    <source>
        <dbReference type="EMBL" id="PWN24822.1"/>
    </source>
</evidence>
<keyword evidence="3 4" id="KW-0949">S-adenosyl-L-methionine</keyword>
<name>A0A316UHS9_9BASI</name>
<keyword evidence="1 4" id="KW-0489">Methyltransferase</keyword>
<feature type="compositionally biased region" description="Low complexity" evidence="5">
    <location>
        <begin position="35"/>
        <end position="56"/>
    </location>
</feature>
<dbReference type="EMBL" id="KZ819679">
    <property type="protein sequence ID" value="PWN24822.1"/>
    <property type="molecule type" value="Genomic_DNA"/>
</dbReference>
<feature type="binding site" evidence="4">
    <location>
        <position position="152"/>
    </location>
    <ligand>
        <name>S-adenosyl-L-methionine</name>
        <dbReference type="ChEBI" id="CHEBI:59789"/>
    </ligand>
</feature>
<evidence type="ECO:0000256" key="5">
    <source>
        <dbReference type="SAM" id="MobiDB-lite"/>
    </source>
</evidence>
<evidence type="ECO:0000256" key="2">
    <source>
        <dbReference type="ARBA" id="ARBA00022679"/>
    </source>
</evidence>
<dbReference type="InterPro" id="IPR023576">
    <property type="entry name" value="UbiE/COQ5_MeTrFase_CS"/>
</dbReference>
<feature type="binding site" evidence="4">
    <location>
        <begin position="183"/>
        <end position="184"/>
    </location>
    <ligand>
        <name>S-adenosyl-L-methionine</name>
        <dbReference type="ChEBI" id="CHEBI:59789"/>
    </ligand>
</feature>
<dbReference type="PROSITE" id="PS01183">
    <property type="entry name" value="UBIE_1"/>
    <property type="match status" value="1"/>
</dbReference>
<dbReference type="OrthoDB" id="6329284at2759"/>
<comment type="similarity">
    <text evidence="4">Belongs to the class I-like SAM-binding methyltransferase superfamily. MenG/UbiE family.</text>
</comment>
<proteinExistence type="inferred from homology"/>
<keyword evidence="4" id="KW-0496">Mitochondrion</keyword>
<comment type="subcellular location">
    <subcellularLocation>
        <location evidence="4">Mitochondrion inner membrane</location>
        <topology evidence="4">Peripheral membrane protein</topology>
        <orientation evidence="4">Matrix side</orientation>
    </subcellularLocation>
</comment>
<dbReference type="Pfam" id="PF01209">
    <property type="entry name" value="Ubie_methyltran"/>
    <property type="match status" value="2"/>
</dbReference>
<protein>
    <recommendedName>
        <fullName evidence="4">2-methoxy-6-polyprenyl-1,4-benzoquinol methylase, mitochondrial</fullName>
        <ecNumber evidence="4">2.1.1.201</ecNumber>
    </recommendedName>
    <alternativeName>
        <fullName evidence="4">Ubiquinone biosynthesis methyltransferase COQ5</fullName>
    </alternativeName>
</protein>
<comment type="catalytic activity">
    <reaction evidence="4">
        <text>a 2-methoxy-6-(all-trans-polyprenyl)benzene-1,4-diol + S-adenosyl-L-methionine = a 5-methoxy-2-methyl-3-(all-trans-polyprenyl)benzene-1,4-diol + S-adenosyl-L-homocysteine + H(+)</text>
        <dbReference type="Rhea" id="RHEA:28286"/>
        <dbReference type="Rhea" id="RHEA-COMP:10858"/>
        <dbReference type="Rhea" id="RHEA-COMP:10859"/>
        <dbReference type="ChEBI" id="CHEBI:15378"/>
        <dbReference type="ChEBI" id="CHEBI:57856"/>
        <dbReference type="ChEBI" id="CHEBI:59789"/>
        <dbReference type="ChEBI" id="CHEBI:84166"/>
        <dbReference type="ChEBI" id="CHEBI:84167"/>
        <dbReference type="EC" id="2.1.1.201"/>
    </reaction>
</comment>
<dbReference type="SUPFAM" id="SSF53335">
    <property type="entry name" value="S-adenosyl-L-methionine-dependent methyltransferases"/>
    <property type="match status" value="1"/>
</dbReference>
<keyword evidence="7" id="KW-1185">Reference proteome</keyword>
<dbReference type="PANTHER" id="PTHR43591:SF24">
    <property type="entry name" value="2-METHOXY-6-POLYPRENYL-1,4-BENZOQUINOL METHYLASE, MITOCHONDRIAL"/>
    <property type="match status" value="1"/>
</dbReference>
<keyword evidence="2 4" id="KW-0808">Transferase</keyword>
<dbReference type="EC" id="2.1.1.201" evidence="4"/>
<comment type="pathway">
    <text evidence="4">Cofactor biosynthesis; ubiquinone biosynthesis.</text>
</comment>
<reference evidence="6 7" key="1">
    <citation type="journal article" date="2018" name="Mol. Biol. Evol.">
        <title>Broad Genomic Sampling Reveals a Smut Pathogenic Ancestry of the Fungal Clade Ustilaginomycotina.</title>
        <authorList>
            <person name="Kijpornyongpan T."/>
            <person name="Mondo S.J."/>
            <person name="Barry K."/>
            <person name="Sandor L."/>
            <person name="Lee J."/>
            <person name="Lipzen A."/>
            <person name="Pangilinan J."/>
            <person name="LaButti K."/>
            <person name="Hainaut M."/>
            <person name="Henrissat B."/>
            <person name="Grigoriev I.V."/>
            <person name="Spatafora J.W."/>
            <person name="Aime M.C."/>
        </authorList>
    </citation>
    <scope>NUCLEOTIDE SEQUENCE [LARGE SCALE GENOMIC DNA]</scope>
    <source>
        <strain evidence="6 7">MCA 5214</strain>
    </source>
</reference>
<dbReference type="InterPro" id="IPR029063">
    <property type="entry name" value="SAM-dependent_MTases_sf"/>
</dbReference>
<dbReference type="InterPro" id="IPR004033">
    <property type="entry name" value="UbiE/COQ5_MeTrFase"/>
</dbReference>
<dbReference type="CDD" id="cd02440">
    <property type="entry name" value="AdoMet_MTases"/>
    <property type="match status" value="1"/>
</dbReference>
<dbReference type="GO" id="GO:0008425">
    <property type="term" value="F:2-methoxy-6-polyprenyl-1,4-benzoquinol methyltransferase activity"/>
    <property type="evidence" value="ECO:0007669"/>
    <property type="project" value="UniProtKB-UniRule"/>
</dbReference>
<gene>
    <name evidence="4" type="primary">COQ5</name>
    <name evidence="6" type="ORF">BDZ90DRAFT_224284</name>
</gene>
<comment type="subunit">
    <text evidence="4">Component of a multi-subunit COQ enzyme complex, composed of at least COQ3, COQ4, COQ5, COQ6, COQ7 and COQ9.</text>
</comment>
<dbReference type="HAMAP" id="MF_01813">
    <property type="entry name" value="MenG_UbiE_methyltr"/>
    <property type="match status" value="1"/>
</dbReference>
<feature type="binding site" evidence="4">
    <location>
        <position position="126"/>
    </location>
    <ligand>
        <name>S-adenosyl-L-methionine</name>
        <dbReference type="ChEBI" id="CHEBI:59789"/>
    </ligand>
</feature>
<comment type="function">
    <text evidence="4">Methyltransferase required for the conversion of 2-polyprenyl-6-methoxy-1,4-benzoquinol (DDMQH2) to 2-polyprenyl-3-methyl-6-methoxy-1,4-benzoquinol (DMQH2).</text>
</comment>
<evidence type="ECO:0000256" key="4">
    <source>
        <dbReference type="HAMAP-Rule" id="MF_03191"/>
    </source>
</evidence>
<sequence>MLRTGASSLGRSLRLSPSPLQAARCYSNGGATGESSPGPSSSSSRSGGNSSSSSNNDPETHFGFQSVPEALKESMVGGVFSSVSSSYDVMNDAMSLGIHRLWKNHFVSTVLDPRGGINCLDVAGGTGDIALRILDHARTAHADRETRVSMLDINADMLREGMVRCKRESMYWGTDQLGFQLGNAERLGERMVVPPPTSKKAIYRQLPELKSEPVPDSSVDLYTIAFGIRNCTHIDQVLKEAYRVLKPGGVFGCLEFGKVGNPYFAELYRQYSFRILPSLGHLLASDSASYQYLVESIERFPSQPDFAQMIREAGFCTPGVGQGSQIIEEAGLGQEYWAKAGGKDWEDLSGGIASIWVGVKL</sequence>
<dbReference type="STRING" id="1569628.A0A316UHS9"/>
<evidence type="ECO:0000256" key="3">
    <source>
        <dbReference type="ARBA" id="ARBA00022691"/>
    </source>
</evidence>
<dbReference type="UniPathway" id="UPA00232"/>
<evidence type="ECO:0000313" key="7">
    <source>
        <dbReference type="Proteomes" id="UP000245884"/>
    </source>
</evidence>
<accession>A0A316UHS9</accession>
<dbReference type="PROSITE" id="PS51608">
    <property type="entry name" value="SAM_MT_UBIE"/>
    <property type="match status" value="1"/>
</dbReference>
<keyword evidence="4" id="KW-0831">Ubiquinone biosynthesis</keyword>
<dbReference type="PANTHER" id="PTHR43591">
    <property type="entry name" value="METHYLTRANSFERASE"/>
    <property type="match status" value="1"/>
</dbReference>
<organism evidence="6 7">
    <name type="scientific">Jaminaea rosea</name>
    <dbReference type="NCBI Taxonomy" id="1569628"/>
    <lineage>
        <taxon>Eukaryota</taxon>
        <taxon>Fungi</taxon>
        <taxon>Dikarya</taxon>
        <taxon>Basidiomycota</taxon>
        <taxon>Ustilaginomycotina</taxon>
        <taxon>Exobasidiomycetes</taxon>
        <taxon>Microstromatales</taxon>
        <taxon>Microstromatales incertae sedis</taxon>
        <taxon>Jaminaea</taxon>
    </lineage>
</organism>
<dbReference type="GO" id="GO:0032259">
    <property type="term" value="P:methylation"/>
    <property type="evidence" value="ECO:0007669"/>
    <property type="project" value="UniProtKB-KW"/>
</dbReference>
<keyword evidence="4" id="KW-0472">Membrane</keyword>
<feature type="region of interest" description="Disordered" evidence="5">
    <location>
        <begin position="20"/>
        <end position="63"/>
    </location>
</feature>
<keyword evidence="4" id="KW-0999">Mitochondrion inner membrane</keyword>
<dbReference type="GO" id="GO:0031314">
    <property type="term" value="C:extrinsic component of mitochondrial inner membrane"/>
    <property type="evidence" value="ECO:0007669"/>
    <property type="project" value="UniProtKB-UniRule"/>
</dbReference>
<dbReference type="Gene3D" id="3.40.50.150">
    <property type="entry name" value="Vaccinia Virus protein VP39"/>
    <property type="match status" value="1"/>
</dbReference>
<dbReference type="AlphaFoldDB" id="A0A316UHS9"/>
<dbReference type="Proteomes" id="UP000245884">
    <property type="component" value="Unassembled WGS sequence"/>
</dbReference>
<dbReference type="PROSITE" id="PS01184">
    <property type="entry name" value="UBIE_2"/>
    <property type="match status" value="1"/>
</dbReference>